<feature type="transmembrane region" description="Helical" evidence="12">
    <location>
        <begin position="355"/>
        <end position="373"/>
    </location>
</feature>
<evidence type="ECO:0000256" key="1">
    <source>
        <dbReference type="ARBA" id="ARBA00004225"/>
    </source>
</evidence>
<dbReference type="PANTHER" id="PTHR45624:SF12">
    <property type="entry name" value="MITOCHONDRIAL ORNITHINE TRANSPORTER 1"/>
    <property type="match status" value="1"/>
</dbReference>
<feature type="transmembrane region" description="Helical" evidence="12">
    <location>
        <begin position="289"/>
        <end position="309"/>
    </location>
</feature>
<keyword evidence="8 9" id="KW-0472">Membrane</keyword>
<feature type="compositionally biased region" description="Polar residues" evidence="11">
    <location>
        <begin position="164"/>
        <end position="175"/>
    </location>
</feature>
<dbReference type="AlphaFoldDB" id="A0A8T0GNP8"/>
<feature type="transmembrane region" description="Helical" evidence="12">
    <location>
        <begin position="110"/>
        <end position="129"/>
    </location>
</feature>
<dbReference type="InterPro" id="IPR050567">
    <property type="entry name" value="Mitochondrial_Carrier"/>
</dbReference>
<evidence type="ECO:0000313" key="14">
    <source>
        <dbReference type="Proteomes" id="UP000822688"/>
    </source>
</evidence>
<evidence type="ECO:0000256" key="5">
    <source>
        <dbReference type="ARBA" id="ARBA00022737"/>
    </source>
</evidence>
<gene>
    <name evidence="13" type="ORF">KC19_10G132200</name>
</gene>
<evidence type="ECO:0000256" key="12">
    <source>
        <dbReference type="SAM" id="Phobius"/>
    </source>
</evidence>
<name>A0A8T0GNP8_CERPU</name>
<evidence type="ECO:0000256" key="9">
    <source>
        <dbReference type="PROSITE-ProRule" id="PRU00282"/>
    </source>
</evidence>
<dbReference type="PANTHER" id="PTHR45624">
    <property type="entry name" value="MITOCHONDRIAL BASIC AMINO ACIDS TRANSPORTER-RELATED"/>
    <property type="match status" value="1"/>
</dbReference>
<organism evidence="13 14">
    <name type="scientific">Ceratodon purpureus</name>
    <name type="common">Fire moss</name>
    <name type="synonym">Dicranum purpureum</name>
    <dbReference type="NCBI Taxonomy" id="3225"/>
    <lineage>
        <taxon>Eukaryota</taxon>
        <taxon>Viridiplantae</taxon>
        <taxon>Streptophyta</taxon>
        <taxon>Embryophyta</taxon>
        <taxon>Bryophyta</taxon>
        <taxon>Bryophytina</taxon>
        <taxon>Bryopsida</taxon>
        <taxon>Dicranidae</taxon>
        <taxon>Pseudoditrichales</taxon>
        <taxon>Ditrichaceae</taxon>
        <taxon>Ceratodon</taxon>
    </lineage>
</organism>
<feature type="repeat" description="Solcar" evidence="9">
    <location>
        <begin position="6"/>
        <end position="97"/>
    </location>
</feature>
<proteinExistence type="inferred from homology"/>
<keyword evidence="5" id="KW-0677">Repeat</keyword>
<dbReference type="Proteomes" id="UP000822688">
    <property type="component" value="Chromosome 10"/>
</dbReference>
<feature type="repeat" description="Solcar" evidence="9">
    <location>
        <begin position="289"/>
        <end position="376"/>
    </location>
</feature>
<evidence type="ECO:0000256" key="3">
    <source>
        <dbReference type="ARBA" id="ARBA00022448"/>
    </source>
</evidence>
<evidence type="ECO:0000313" key="13">
    <source>
        <dbReference type="EMBL" id="KAG0559824.1"/>
    </source>
</evidence>
<evidence type="ECO:0000256" key="11">
    <source>
        <dbReference type="SAM" id="MobiDB-lite"/>
    </source>
</evidence>
<dbReference type="GO" id="GO:0000064">
    <property type="term" value="F:L-ornithine transmembrane transporter activity"/>
    <property type="evidence" value="ECO:0007669"/>
    <property type="project" value="TreeGrafter"/>
</dbReference>
<dbReference type="Gene3D" id="1.50.40.10">
    <property type="entry name" value="Mitochondrial carrier domain"/>
    <property type="match status" value="1"/>
</dbReference>
<sequence length="378" mass="40590">MSHRLVEVGKDLTAGTMAGIAQLLVGHPFDTVKVKLQSQMAGMSNQAPQYTGAFDAVKKIMASEGPKGLYRGLSAPLAAVALFNAVLFTARGQMEALLLHNKKTYTTLSVRQQMVAGAGAGVAVSFVACPTELIKCRLQAQSTSESAPPPSPIPPVEENKTPENDQTIPQETTTPIVDVNPSPNPPSNEQGDIGLSPLVINHDAPEVENNAGDVEAARHQELLPSTPAHKYDGSLDVAKQIYRREGGIFGFFKGLSPTFLREVFGNAAYFGSYQGTKQLLTRGYTGENLSTASLLLAGGVAGAMFWLLVYPADVIKSTIQVDDYQNPKYSSTFDAFRKVFKSQGMKGLYCGFGPAMARSVLANAVCFFVYELVRKAFN</sequence>
<dbReference type="Pfam" id="PF00153">
    <property type="entry name" value="Mito_carr"/>
    <property type="match status" value="4"/>
</dbReference>
<keyword evidence="4 9" id="KW-0812">Transmembrane</keyword>
<protein>
    <submittedName>
        <fullName evidence="13">Uncharacterized protein</fullName>
    </submittedName>
</protein>
<feature type="transmembrane region" description="Helical" evidence="12">
    <location>
        <begin position="68"/>
        <end position="90"/>
    </location>
</feature>
<evidence type="ECO:0000256" key="8">
    <source>
        <dbReference type="ARBA" id="ARBA00023136"/>
    </source>
</evidence>
<evidence type="ECO:0000256" key="10">
    <source>
        <dbReference type="RuleBase" id="RU000488"/>
    </source>
</evidence>
<accession>A0A8T0GNP8</accession>
<dbReference type="InterPro" id="IPR018108">
    <property type="entry name" value="MCP_transmembrane"/>
</dbReference>
<reference evidence="13" key="1">
    <citation type="submission" date="2020-06" db="EMBL/GenBank/DDBJ databases">
        <title>WGS assembly of Ceratodon purpureus strain R40.</title>
        <authorList>
            <person name="Carey S.B."/>
            <person name="Jenkins J."/>
            <person name="Shu S."/>
            <person name="Lovell J.T."/>
            <person name="Sreedasyam A."/>
            <person name="Maumus F."/>
            <person name="Tiley G.P."/>
            <person name="Fernandez-Pozo N."/>
            <person name="Barry K."/>
            <person name="Chen C."/>
            <person name="Wang M."/>
            <person name="Lipzen A."/>
            <person name="Daum C."/>
            <person name="Saski C.A."/>
            <person name="Payton A.C."/>
            <person name="Mcbreen J.C."/>
            <person name="Conrad R.E."/>
            <person name="Kollar L.M."/>
            <person name="Olsson S."/>
            <person name="Huttunen S."/>
            <person name="Landis J.B."/>
            <person name="Wickett N.J."/>
            <person name="Johnson M.G."/>
            <person name="Rensing S.A."/>
            <person name="Grimwood J."/>
            <person name="Schmutz J."/>
            <person name="Mcdaniel S.F."/>
        </authorList>
    </citation>
    <scope>NUCLEOTIDE SEQUENCE</scope>
    <source>
        <strain evidence="13">R40</strain>
    </source>
</reference>
<evidence type="ECO:0000256" key="7">
    <source>
        <dbReference type="ARBA" id="ARBA00023128"/>
    </source>
</evidence>
<keyword evidence="6 12" id="KW-1133">Transmembrane helix</keyword>
<dbReference type="GO" id="GO:1990575">
    <property type="term" value="P:mitochondrial L-ornithine transmembrane transport"/>
    <property type="evidence" value="ECO:0007669"/>
    <property type="project" value="TreeGrafter"/>
</dbReference>
<feature type="repeat" description="Solcar" evidence="9">
    <location>
        <begin position="108"/>
        <end position="279"/>
    </location>
</feature>
<feature type="region of interest" description="Disordered" evidence="11">
    <location>
        <begin position="140"/>
        <end position="190"/>
    </location>
</feature>
<dbReference type="SUPFAM" id="SSF103506">
    <property type="entry name" value="Mitochondrial carrier"/>
    <property type="match status" value="1"/>
</dbReference>
<dbReference type="PROSITE" id="PS50920">
    <property type="entry name" value="SOLCAR"/>
    <property type="match status" value="3"/>
</dbReference>
<keyword evidence="3 10" id="KW-0813">Transport</keyword>
<comment type="similarity">
    <text evidence="2 10">Belongs to the mitochondrial carrier (TC 2.A.29) family.</text>
</comment>
<dbReference type="EMBL" id="CM026431">
    <property type="protein sequence ID" value="KAG0559824.1"/>
    <property type="molecule type" value="Genomic_DNA"/>
</dbReference>
<keyword evidence="14" id="KW-1185">Reference proteome</keyword>
<evidence type="ECO:0000256" key="4">
    <source>
        <dbReference type="ARBA" id="ARBA00022692"/>
    </source>
</evidence>
<dbReference type="GO" id="GO:0031966">
    <property type="term" value="C:mitochondrial membrane"/>
    <property type="evidence" value="ECO:0007669"/>
    <property type="project" value="UniProtKB-SubCell"/>
</dbReference>
<comment type="caution">
    <text evidence="13">The sequence shown here is derived from an EMBL/GenBank/DDBJ whole genome shotgun (WGS) entry which is preliminary data.</text>
</comment>
<keyword evidence="7" id="KW-0496">Mitochondrion</keyword>
<evidence type="ECO:0000256" key="6">
    <source>
        <dbReference type="ARBA" id="ARBA00022989"/>
    </source>
</evidence>
<comment type="subcellular location">
    <subcellularLocation>
        <location evidence="1">Mitochondrion membrane</location>
        <topology evidence="1">Multi-pass membrane protein</topology>
    </subcellularLocation>
</comment>
<dbReference type="InterPro" id="IPR023395">
    <property type="entry name" value="MCP_dom_sf"/>
</dbReference>
<evidence type="ECO:0000256" key="2">
    <source>
        <dbReference type="ARBA" id="ARBA00006375"/>
    </source>
</evidence>